<dbReference type="GO" id="GO:0005840">
    <property type="term" value="C:ribosome"/>
    <property type="evidence" value="ECO:0007669"/>
    <property type="project" value="UniProtKB-KW"/>
</dbReference>
<dbReference type="AlphaFoldDB" id="A0A4Y5SG37"/>
<geneLocation type="mitochondrion" evidence="3"/>
<dbReference type="GO" id="GO:0006412">
    <property type="term" value="P:translation"/>
    <property type="evidence" value="ECO:0007669"/>
    <property type="project" value="InterPro"/>
</dbReference>
<keyword evidence="2" id="KW-0687">Ribonucleoprotein</keyword>
<name>A0A4Y5SG37_9STRA</name>
<proteinExistence type="predicted"/>
<evidence type="ECO:0000313" key="3">
    <source>
        <dbReference type="EMBL" id="QDA21764.1"/>
    </source>
</evidence>
<sequence length="182" mass="21591">MNKSFTFTPTLNLNQFLSFIRLKKQYLNNLKNIRQANTKKKNNETTKYIGVLNNKISDKKAELSVYILHVKFSRSNTFLHVMDFGGKSKNFYSAGSVNYSGKRKKSRYIVFRDLYRILISTFYFLKSKPICLHLTNVGNNRFWLIKKMKKSFFIISTKVFNSYPYNGCRKSKVKRKKFKKKL</sequence>
<keyword evidence="1 3" id="KW-0689">Ribosomal protein</keyword>
<evidence type="ECO:0000256" key="1">
    <source>
        <dbReference type="ARBA" id="ARBA00022980"/>
    </source>
</evidence>
<gene>
    <name evidence="3" type="primary">rps11</name>
</gene>
<dbReference type="GO" id="GO:1990904">
    <property type="term" value="C:ribonucleoprotein complex"/>
    <property type="evidence" value="ECO:0007669"/>
    <property type="project" value="UniProtKB-KW"/>
</dbReference>
<dbReference type="Gene3D" id="3.30.420.80">
    <property type="entry name" value="Ribosomal protein S11"/>
    <property type="match status" value="1"/>
</dbReference>
<dbReference type="InterPro" id="IPR036967">
    <property type="entry name" value="Ribosomal_uS11_sf"/>
</dbReference>
<dbReference type="EMBL" id="MH800316">
    <property type="protein sequence ID" value="QDA21764.1"/>
    <property type="molecule type" value="Genomic_DNA"/>
</dbReference>
<organism evidence="3">
    <name type="scientific">Proschkinia sp. SZCZR1824</name>
    <dbReference type="NCBI Taxonomy" id="2588390"/>
    <lineage>
        <taxon>Eukaryota</taxon>
        <taxon>Sar</taxon>
        <taxon>Stramenopiles</taxon>
        <taxon>Ochrophyta</taxon>
        <taxon>Bacillariophyta</taxon>
        <taxon>Bacillariophyceae</taxon>
        <taxon>Bacillariophycidae</taxon>
        <taxon>Naviculales</taxon>
        <taxon>Proschkiniaceae</taxon>
        <taxon>Proschkinia</taxon>
    </lineage>
</organism>
<dbReference type="SUPFAM" id="SSF53137">
    <property type="entry name" value="Translational machinery components"/>
    <property type="match status" value="1"/>
</dbReference>
<evidence type="ECO:0000256" key="2">
    <source>
        <dbReference type="ARBA" id="ARBA00023274"/>
    </source>
</evidence>
<protein>
    <submittedName>
        <fullName evidence="3">Ribosomal protein S11</fullName>
    </submittedName>
</protein>
<reference evidence="3" key="1">
    <citation type="journal article" date="2019" name="Mitochondrial DNA Part B Resour">
        <title>Complete mitochondrial genome of a rare diatom (Bacillariophyta) Proschkinia and its phylogenetic and taxonomic implications.</title>
        <authorList>
            <person name="Gastineau R."/>
            <person name="Kim S.-Y."/>
            <person name="Lemieux C."/>
            <person name="Turmel M."/>
            <person name="Witkowski A."/>
            <person name="Park J.-G."/>
            <person name="Kim B.-S."/>
            <person name="Mann D.G."/>
            <person name="Theriot E.C."/>
        </authorList>
    </citation>
    <scope>NUCLEOTIDE SEQUENCE</scope>
</reference>
<dbReference type="GO" id="GO:0003735">
    <property type="term" value="F:structural constituent of ribosome"/>
    <property type="evidence" value="ECO:0007669"/>
    <property type="project" value="InterPro"/>
</dbReference>
<accession>A0A4Y5SG37</accession>
<keyword evidence="3" id="KW-0496">Mitochondrion</keyword>